<keyword evidence="4" id="KW-1185">Reference proteome</keyword>
<reference evidence="3" key="2">
    <citation type="submission" date="2020-11" db="EMBL/GenBank/DDBJ databases">
        <authorList>
            <consortium name="DOE Joint Genome Institute"/>
            <person name="Kuo A."/>
            <person name="Miyauchi S."/>
            <person name="Kiss E."/>
            <person name="Drula E."/>
            <person name="Kohler A."/>
            <person name="Sanchez-Garcia M."/>
            <person name="Andreopoulos B."/>
            <person name="Barry K.W."/>
            <person name="Bonito G."/>
            <person name="Buee M."/>
            <person name="Carver A."/>
            <person name="Chen C."/>
            <person name="Cichocki N."/>
            <person name="Clum A."/>
            <person name="Culley D."/>
            <person name="Crous P.W."/>
            <person name="Fauchery L."/>
            <person name="Girlanda M."/>
            <person name="Hayes R."/>
            <person name="Keri Z."/>
            <person name="Labutti K."/>
            <person name="Lipzen A."/>
            <person name="Lombard V."/>
            <person name="Magnuson J."/>
            <person name="Maillard F."/>
            <person name="Morin E."/>
            <person name="Murat C."/>
            <person name="Nolan M."/>
            <person name="Ohm R."/>
            <person name="Pangilinan J."/>
            <person name="Pereira M."/>
            <person name="Perotto S."/>
            <person name="Peter M."/>
            <person name="Riley R."/>
            <person name="Sitrit Y."/>
            <person name="Stielow B."/>
            <person name="Szollosi G."/>
            <person name="Zifcakova L."/>
            <person name="Stursova M."/>
            <person name="Spatafora J.W."/>
            <person name="Tedersoo L."/>
            <person name="Vaario L.-M."/>
            <person name="Yamada A."/>
            <person name="Yan M."/>
            <person name="Wang P."/>
            <person name="Xu J."/>
            <person name="Bruns T."/>
            <person name="Baldrian P."/>
            <person name="Vilgalys R."/>
            <person name="Henrissat B."/>
            <person name="Grigoriev I.V."/>
            <person name="Hibbett D."/>
            <person name="Nagy L.G."/>
            <person name="Martin F.M."/>
        </authorList>
    </citation>
    <scope>NUCLEOTIDE SEQUENCE</scope>
    <source>
        <strain evidence="3">UH-Tt-Lm1</strain>
    </source>
</reference>
<dbReference type="Pfam" id="PF20415">
    <property type="entry name" value="DUF6699"/>
    <property type="match status" value="1"/>
</dbReference>
<feature type="region of interest" description="Disordered" evidence="1">
    <location>
        <begin position="1"/>
        <end position="195"/>
    </location>
</feature>
<evidence type="ECO:0000259" key="2">
    <source>
        <dbReference type="Pfam" id="PF20415"/>
    </source>
</evidence>
<reference evidence="3" key="1">
    <citation type="journal article" date="2020" name="Nat. Commun.">
        <title>Large-scale genome sequencing of mycorrhizal fungi provides insights into the early evolution of symbiotic traits.</title>
        <authorList>
            <person name="Miyauchi S."/>
            <person name="Kiss E."/>
            <person name="Kuo A."/>
            <person name="Drula E."/>
            <person name="Kohler A."/>
            <person name="Sanchez-Garcia M."/>
            <person name="Morin E."/>
            <person name="Andreopoulos B."/>
            <person name="Barry K.W."/>
            <person name="Bonito G."/>
            <person name="Buee M."/>
            <person name="Carver A."/>
            <person name="Chen C."/>
            <person name="Cichocki N."/>
            <person name="Clum A."/>
            <person name="Culley D."/>
            <person name="Crous P.W."/>
            <person name="Fauchery L."/>
            <person name="Girlanda M."/>
            <person name="Hayes R.D."/>
            <person name="Keri Z."/>
            <person name="LaButti K."/>
            <person name="Lipzen A."/>
            <person name="Lombard V."/>
            <person name="Magnuson J."/>
            <person name="Maillard F."/>
            <person name="Murat C."/>
            <person name="Nolan M."/>
            <person name="Ohm R.A."/>
            <person name="Pangilinan J."/>
            <person name="Pereira M.F."/>
            <person name="Perotto S."/>
            <person name="Peter M."/>
            <person name="Pfister S."/>
            <person name="Riley R."/>
            <person name="Sitrit Y."/>
            <person name="Stielow J.B."/>
            <person name="Szollosi G."/>
            <person name="Zifcakova L."/>
            <person name="Stursova M."/>
            <person name="Spatafora J.W."/>
            <person name="Tedersoo L."/>
            <person name="Vaario L.M."/>
            <person name="Yamada A."/>
            <person name="Yan M."/>
            <person name="Wang P."/>
            <person name="Xu J."/>
            <person name="Bruns T."/>
            <person name="Baldrian P."/>
            <person name="Vilgalys R."/>
            <person name="Dunand C."/>
            <person name="Henrissat B."/>
            <person name="Grigoriev I.V."/>
            <person name="Hibbett D."/>
            <person name="Nagy L.G."/>
            <person name="Martin F.M."/>
        </authorList>
    </citation>
    <scope>NUCLEOTIDE SEQUENCE</scope>
    <source>
        <strain evidence="3">UH-Tt-Lm1</strain>
    </source>
</reference>
<feature type="domain" description="DUF6699" evidence="2">
    <location>
        <begin position="243"/>
        <end position="375"/>
    </location>
</feature>
<accession>A0A9P6HIN9</accession>
<dbReference type="EMBL" id="WIUZ02000004">
    <property type="protein sequence ID" value="KAF9787749.1"/>
    <property type="molecule type" value="Genomic_DNA"/>
</dbReference>
<sequence>MVPFFDQNHLPSGPITRWQGPSQSWPHQAAHETPLVAGTLSPLSQFNPGWHQPSTSGRPWASPSQTTSTVVPSQPANNYNASPWHGHGTPFPGTRTPIDPAFTGYTQSEGTAPSHPWNWAREWAKGNERSSVSSVQSSPDSRDSPGDRALTPFQTLSRHDSVTTISSGYSKSATTAVQNSQHEPALATGRPPQQWRADFKMPRTGISALVHRKKRSIAYPARHNPKVVLSPYLRYNGQDPPVYWDIQTRPATVLFRDLERPPRTGEFTRFVCEPPARLMRIYHARLPWYVDVRALSNPVGVTFADLFNDIYEVMQMQIIDADFNNDEVDDEERRRITHAYRHRVGSDQTEALKGIRRVDFLMGKVIFEGLVKGKEGLWEMKTTRPVQLP</sequence>
<gene>
    <name evidence="3" type="ORF">BJ322DRAFT_1001795</name>
</gene>
<evidence type="ECO:0000256" key="1">
    <source>
        <dbReference type="SAM" id="MobiDB-lite"/>
    </source>
</evidence>
<organism evidence="3 4">
    <name type="scientific">Thelephora terrestris</name>
    <dbReference type="NCBI Taxonomy" id="56493"/>
    <lineage>
        <taxon>Eukaryota</taxon>
        <taxon>Fungi</taxon>
        <taxon>Dikarya</taxon>
        <taxon>Basidiomycota</taxon>
        <taxon>Agaricomycotina</taxon>
        <taxon>Agaricomycetes</taxon>
        <taxon>Thelephorales</taxon>
        <taxon>Thelephoraceae</taxon>
        <taxon>Thelephora</taxon>
    </lineage>
</organism>
<comment type="caution">
    <text evidence="3">The sequence shown here is derived from an EMBL/GenBank/DDBJ whole genome shotgun (WGS) entry which is preliminary data.</text>
</comment>
<dbReference type="InterPro" id="IPR046522">
    <property type="entry name" value="DUF6699"/>
</dbReference>
<dbReference type="AlphaFoldDB" id="A0A9P6HIN9"/>
<feature type="compositionally biased region" description="Low complexity" evidence="1">
    <location>
        <begin position="62"/>
        <end position="75"/>
    </location>
</feature>
<proteinExistence type="predicted"/>
<feature type="compositionally biased region" description="Low complexity" evidence="1">
    <location>
        <begin position="129"/>
        <end position="139"/>
    </location>
</feature>
<name>A0A9P6HIN9_9AGAM</name>
<feature type="compositionally biased region" description="Polar residues" evidence="1">
    <location>
        <begin position="41"/>
        <end position="57"/>
    </location>
</feature>
<evidence type="ECO:0000313" key="4">
    <source>
        <dbReference type="Proteomes" id="UP000736335"/>
    </source>
</evidence>
<protein>
    <recommendedName>
        <fullName evidence="2">DUF6699 domain-containing protein</fullName>
    </recommendedName>
</protein>
<evidence type="ECO:0000313" key="3">
    <source>
        <dbReference type="EMBL" id="KAF9787749.1"/>
    </source>
</evidence>
<feature type="compositionally biased region" description="Polar residues" evidence="1">
    <location>
        <begin position="152"/>
        <end position="182"/>
    </location>
</feature>
<dbReference type="OrthoDB" id="3265169at2759"/>
<dbReference type="Proteomes" id="UP000736335">
    <property type="component" value="Unassembled WGS sequence"/>
</dbReference>